<keyword evidence="11 19" id="KW-0418">Kinase</keyword>
<organism evidence="19 20">
    <name type="scientific">Sporosarcina psychrophila</name>
    <name type="common">Bacillus psychrophilus</name>
    <dbReference type="NCBI Taxonomy" id="1476"/>
    <lineage>
        <taxon>Bacteria</taxon>
        <taxon>Bacillati</taxon>
        <taxon>Bacillota</taxon>
        <taxon>Bacilli</taxon>
        <taxon>Bacillales</taxon>
        <taxon>Caryophanaceae</taxon>
        <taxon>Sporosarcina</taxon>
    </lineage>
</organism>
<keyword evidence="14" id="KW-0902">Two-component regulatory system</keyword>
<evidence type="ECO:0000256" key="13">
    <source>
        <dbReference type="ARBA" id="ARBA00023004"/>
    </source>
</evidence>
<evidence type="ECO:0000256" key="3">
    <source>
        <dbReference type="ARBA" id="ARBA00004496"/>
    </source>
</evidence>
<dbReference type="Pfam" id="PF02518">
    <property type="entry name" value="HATPase_c"/>
    <property type="match status" value="1"/>
</dbReference>
<evidence type="ECO:0000256" key="17">
    <source>
        <dbReference type="ARBA" id="ARBA00030800"/>
    </source>
</evidence>
<dbReference type="SUPFAM" id="SSF55874">
    <property type="entry name" value="ATPase domain of HSP90 chaperone/DNA topoisomerase II/histidine kinase"/>
    <property type="match status" value="1"/>
</dbReference>
<dbReference type="InterPro" id="IPR004358">
    <property type="entry name" value="Sig_transdc_His_kin-like_C"/>
</dbReference>
<evidence type="ECO:0000256" key="5">
    <source>
        <dbReference type="ARBA" id="ARBA00017322"/>
    </source>
</evidence>
<dbReference type="GO" id="GO:0046872">
    <property type="term" value="F:metal ion binding"/>
    <property type="evidence" value="ECO:0007669"/>
    <property type="project" value="UniProtKB-KW"/>
</dbReference>
<keyword evidence="15" id="KW-0411">Iron-sulfur</keyword>
<sequence>MEIIKFLVTKLKGYKKKTPLIDSGQAHVDKDSIKVDDTYQDTMELIRSIHHLTDHYPSTKSPLMLIEEITAFVIKRTKSDEAFFWLTDVDHQNSYLASSTNNTRIESELKKEWHTLRGKRGLFVEMMNGEWYGMRVIRTTTNTGILGVKLSCSSEARKVFLLNHSFEFSAEFSELMLDRIHTDLMKSQMIIIEEQNRIANEIHDSVSQRLFGIVYALHSLQMKSRTMTSEELKEEHQFISQSANTTIKELRSVIYRLSSIKKEENPFLIRLKNYLDEYSRLNDIEIDYQLTGDEALISDHLKQALYRIICEACGNAVRHGQCTAIELKLSLLVDKIVLDIQDNGSGIHSYDYDAKNRNGIGLFNMQNIVSSFIGTFSIGSFHGSGTEIRIEIPNLKMLQKEEAVG</sequence>
<feature type="domain" description="Histidine kinase" evidence="18">
    <location>
        <begin position="201"/>
        <end position="396"/>
    </location>
</feature>
<evidence type="ECO:0000256" key="14">
    <source>
        <dbReference type="ARBA" id="ARBA00023012"/>
    </source>
</evidence>
<dbReference type="Gene3D" id="1.20.5.1930">
    <property type="match status" value="1"/>
</dbReference>
<protein>
    <recommendedName>
        <fullName evidence="5">Oxygen sensor histidine kinase NreB</fullName>
        <ecNumber evidence="4">2.7.13.3</ecNumber>
    </recommendedName>
    <alternativeName>
        <fullName evidence="17">Nitrogen regulation protein B</fullName>
    </alternativeName>
</protein>
<evidence type="ECO:0000256" key="9">
    <source>
        <dbReference type="ARBA" id="ARBA00022723"/>
    </source>
</evidence>
<keyword evidence="6" id="KW-0004">4Fe-4S</keyword>
<dbReference type="GO" id="GO:0005737">
    <property type="term" value="C:cytoplasm"/>
    <property type="evidence" value="ECO:0007669"/>
    <property type="project" value="UniProtKB-SubCell"/>
</dbReference>
<evidence type="ECO:0000256" key="11">
    <source>
        <dbReference type="ARBA" id="ARBA00022777"/>
    </source>
</evidence>
<dbReference type="GO" id="GO:0051539">
    <property type="term" value="F:4 iron, 4 sulfur cluster binding"/>
    <property type="evidence" value="ECO:0007669"/>
    <property type="project" value="UniProtKB-KW"/>
</dbReference>
<evidence type="ECO:0000256" key="12">
    <source>
        <dbReference type="ARBA" id="ARBA00022840"/>
    </source>
</evidence>
<dbReference type="PRINTS" id="PR00344">
    <property type="entry name" value="BCTRLSENSOR"/>
</dbReference>
<evidence type="ECO:0000256" key="7">
    <source>
        <dbReference type="ARBA" id="ARBA00022490"/>
    </source>
</evidence>
<dbReference type="GO" id="GO:0046983">
    <property type="term" value="F:protein dimerization activity"/>
    <property type="evidence" value="ECO:0007669"/>
    <property type="project" value="InterPro"/>
</dbReference>
<evidence type="ECO:0000313" key="19">
    <source>
        <dbReference type="EMBL" id="HJF33333.1"/>
    </source>
</evidence>
<dbReference type="GO" id="GO:0016020">
    <property type="term" value="C:membrane"/>
    <property type="evidence" value="ECO:0007669"/>
    <property type="project" value="InterPro"/>
</dbReference>
<dbReference type="PANTHER" id="PTHR24421">
    <property type="entry name" value="NITRATE/NITRITE SENSOR PROTEIN NARX-RELATED"/>
    <property type="match status" value="1"/>
</dbReference>
<keyword evidence="13" id="KW-0408">Iron</keyword>
<evidence type="ECO:0000256" key="2">
    <source>
        <dbReference type="ARBA" id="ARBA00001966"/>
    </source>
</evidence>
<dbReference type="Gene3D" id="3.30.565.10">
    <property type="entry name" value="Histidine kinase-like ATPase, C-terminal domain"/>
    <property type="match status" value="1"/>
</dbReference>
<accession>A0A921G0N6</accession>
<comment type="catalytic activity">
    <reaction evidence="1">
        <text>ATP + protein L-histidine = ADP + protein N-phospho-L-histidine.</text>
        <dbReference type="EC" id="2.7.13.3"/>
    </reaction>
</comment>
<evidence type="ECO:0000313" key="20">
    <source>
        <dbReference type="Proteomes" id="UP000698173"/>
    </source>
</evidence>
<dbReference type="InterPro" id="IPR005467">
    <property type="entry name" value="His_kinase_dom"/>
</dbReference>
<dbReference type="SMART" id="SM00387">
    <property type="entry name" value="HATPase_c"/>
    <property type="match status" value="1"/>
</dbReference>
<dbReference type="InterPro" id="IPR036890">
    <property type="entry name" value="HATPase_C_sf"/>
</dbReference>
<keyword evidence="9" id="KW-0479">Metal-binding</keyword>
<dbReference type="InterPro" id="IPR011712">
    <property type="entry name" value="Sig_transdc_His_kin_sub3_dim/P"/>
</dbReference>
<evidence type="ECO:0000256" key="10">
    <source>
        <dbReference type="ARBA" id="ARBA00022741"/>
    </source>
</evidence>
<evidence type="ECO:0000256" key="15">
    <source>
        <dbReference type="ARBA" id="ARBA00023014"/>
    </source>
</evidence>
<dbReference type="Proteomes" id="UP000698173">
    <property type="component" value="Unassembled WGS sequence"/>
</dbReference>
<evidence type="ECO:0000256" key="1">
    <source>
        <dbReference type="ARBA" id="ARBA00000085"/>
    </source>
</evidence>
<dbReference type="EMBL" id="DYWT01000253">
    <property type="protein sequence ID" value="HJF33333.1"/>
    <property type="molecule type" value="Genomic_DNA"/>
</dbReference>
<comment type="subcellular location">
    <subcellularLocation>
        <location evidence="3">Cytoplasm</location>
    </subcellularLocation>
</comment>
<reference evidence="19" key="1">
    <citation type="journal article" date="2021" name="PeerJ">
        <title>Extensive microbial diversity within the chicken gut microbiome revealed by metagenomics and culture.</title>
        <authorList>
            <person name="Gilroy R."/>
            <person name="Ravi A."/>
            <person name="Getino M."/>
            <person name="Pursley I."/>
            <person name="Horton D.L."/>
            <person name="Alikhan N.F."/>
            <person name="Baker D."/>
            <person name="Gharbi K."/>
            <person name="Hall N."/>
            <person name="Watson M."/>
            <person name="Adriaenssens E.M."/>
            <person name="Foster-Nyarko E."/>
            <person name="Jarju S."/>
            <person name="Secka A."/>
            <person name="Antonio M."/>
            <person name="Oren A."/>
            <person name="Chaudhuri R.R."/>
            <person name="La Ragione R."/>
            <person name="Hildebrand F."/>
            <person name="Pallen M.J."/>
        </authorList>
    </citation>
    <scope>NUCLEOTIDE SEQUENCE</scope>
    <source>
        <strain evidence="19">CHK171-7178</strain>
    </source>
</reference>
<dbReference type="Pfam" id="PF07730">
    <property type="entry name" value="HisKA_3"/>
    <property type="match status" value="1"/>
</dbReference>
<keyword evidence="12" id="KW-0067">ATP-binding</keyword>
<evidence type="ECO:0000256" key="6">
    <source>
        <dbReference type="ARBA" id="ARBA00022485"/>
    </source>
</evidence>
<evidence type="ECO:0000259" key="18">
    <source>
        <dbReference type="PROSITE" id="PS50109"/>
    </source>
</evidence>
<comment type="cofactor">
    <cofactor evidence="2">
        <name>[4Fe-4S] cluster</name>
        <dbReference type="ChEBI" id="CHEBI:49883"/>
    </cofactor>
</comment>
<proteinExistence type="predicted"/>
<comment type="caution">
    <text evidence="19">The sequence shown here is derived from an EMBL/GenBank/DDBJ whole genome shotgun (WGS) entry which is preliminary data.</text>
</comment>
<keyword evidence="10" id="KW-0547">Nucleotide-binding</keyword>
<dbReference type="EC" id="2.7.13.3" evidence="4"/>
<comment type="function">
    <text evidence="16">Member of the two-component regulatory system NreB/NreC involved in the control of dissimilatory nitrate/nitrite reduction in response to oxygen. NreB functions as a direct oxygen sensor histidine kinase which is autophosphorylated, in the absence of oxygen, probably at the conserved histidine residue, and transfers its phosphate group probably to a conserved aspartate residue of NreC. NreB/NreC activates the expression of the nitrate (narGHJI) and nitrite (nir) reductase operons, as well as the putative nitrate transporter gene narT.</text>
</comment>
<reference evidence="19" key="2">
    <citation type="submission" date="2021-09" db="EMBL/GenBank/DDBJ databases">
        <authorList>
            <person name="Gilroy R."/>
        </authorList>
    </citation>
    <scope>NUCLEOTIDE SEQUENCE</scope>
    <source>
        <strain evidence="19">CHK171-7178</strain>
    </source>
</reference>
<dbReference type="InterPro" id="IPR050482">
    <property type="entry name" value="Sensor_HK_TwoCompSys"/>
</dbReference>
<dbReference type="CDD" id="cd16917">
    <property type="entry name" value="HATPase_UhpB-NarQ-NarX-like"/>
    <property type="match status" value="1"/>
</dbReference>
<gene>
    <name evidence="19" type="ORF">K8V56_16340</name>
</gene>
<evidence type="ECO:0000256" key="4">
    <source>
        <dbReference type="ARBA" id="ARBA00012438"/>
    </source>
</evidence>
<evidence type="ECO:0000256" key="16">
    <source>
        <dbReference type="ARBA" id="ARBA00024827"/>
    </source>
</evidence>
<keyword evidence="8" id="KW-0808">Transferase</keyword>
<dbReference type="GO" id="GO:0000155">
    <property type="term" value="F:phosphorelay sensor kinase activity"/>
    <property type="evidence" value="ECO:0007669"/>
    <property type="project" value="InterPro"/>
</dbReference>
<dbReference type="GO" id="GO:0005524">
    <property type="term" value="F:ATP binding"/>
    <property type="evidence" value="ECO:0007669"/>
    <property type="project" value="UniProtKB-KW"/>
</dbReference>
<evidence type="ECO:0000256" key="8">
    <source>
        <dbReference type="ARBA" id="ARBA00022679"/>
    </source>
</evidence>
<dbReference type="AlphaFoldDB" id="A0A921G0N6"/>
<name>A0A921G0N6_SPOPS</name>
<keyword evidence="7" id="KW-0963">Cytoplasm</keyword>
<dbReference type="PROSITE" id="PS50109">
    <property type="entry name" value="HIS_KIN"/>
    <property type="match status" value="1"/>
</dbReference>
<dbReference type="InterPro" id="IPR003594">
    <property type="entry name" value="HATPase_dom"/>
</dbReference>